<organism evidence="3 4">
    <name type="scientific">Marmota monax</name>
    <name type="common">Woodchuck</name>
    <dbReference type="NCBI Taxonomy" id="9995"/>
    <lineage>
        <taxon>Eukaryota</taxon>
        <taxon>Metazoa</taxon>
        <taxon>Chordata</taxon>
        <taxon>Craniata</taxon>
        <taxon>Vertebrata</taxon>
        <taxon>Euteleostomi</taxon>
        <taxon>Mammalia</taxon>
        <taxon>Eutheria</taxon>
        <taxon>Euarchontoglires</taxon>
        <taxon>Glires</taxon>
        <taxon>Rodentia</taxon>
        <taxon>Sciuromorpha</taxon>
        <taxon>Sciuridae</taxon>
        <taxon>Xerinae</taxon>
        <taxon>Marmotini</taxon>
        <taxon>Marmota</taxon>
    </lineage>
</organism>
<reference evidence="2" key="2">
    <citation type="submission" date="2020-08" db="EMBL/GenBank/DDBJ databases">
        <authorList>
            <person name="Shumante A."/>
            <person name="Zimin A.V."/>
            <person name="Puiu D."/>
            <person name="Salzberg S.L."/>
        </authorList>
    </citation>
    <scope>NUCLEOTIDE SEQUENCE</scope>
    <source>
        <strain evidence="2">WC2-LM</strain>
        <tissue evidence="2">Liver</tissue>
    </source>
</reference>
<evidence type="ECO:0000313" key="2">
    <source>
        <dbReference type="EMBL" id="KAF7482365.1"/>
    </source>
</evidence>
<feature type="region of interest" description="Disordered" evidence="1">
    <location>
        <begin position="1"/>
        <end position="20"/>
    </location>
</feature>
<dbReference type="PANTHER" id="PTHR46921:SF1">
    <property type="entry name" value="TUMOR NECROSIS FACTOR RECEPTOR SUPERFAMILY MEMBER 21"/>
    <property type="match status" value="1"/>
</dbReference>
<accession>A0A5E4D434</accession>
<keyword evidence="4" id="KW-1185">Reference proteome</keyword>
<reference evidence="3 4" key="1">
    <citation type="submission" date="2019-04" db="EMBL/GenBank/DDBJ databases">
        <authorList>
            <person name="Alioto T."/>
            <person name="Alioto T."/>
        </authorList>
    </citation>
    <scope>NUCLEOTIDE SEQUENCE [LARGE SCALE GENOMIC DNA]</scope>
</reference>
<protein>
    <submittedName>
        <fullName evidence="3">Uncharacterized protein</fullName>
    </submittedName>
</protein>
<dbReference type="PANTHER" id="PTHR46921">
    <property type="entry name" value="TUMOR NECROSIS FACTOR RECEPTOR SUPERFAMILY MEMBER 21"/>
    <property type="match status" value="1"/>
</dbReference>
<dbReference type="GO" id="GO:0005886">
    <property type="term" value="C:plasma membrane"/>
    <property type="evidence" value="ECO:0007669"/>
    <property type="project" value="TreeGrafter"/>
</dbReference>
<dbReference type="GO" id="GO:0002250">
    <property type="term" value="P:adaptive immune response"/>
    <property type="evidence" value="ECO:0007669"/>
    <property type="project" value="TreeGrafter"/>
</dbReference>
<dbReference type="GO" id="GO:0031642">
    <property type="term" value="P:negative regulation of myelination"/>
    <property type="evidence" value="ECO:0007669"/>
    <property type="project" value="TreeGrafter"/>
</dbReference>
<dbReference type="Gene3D" id="1.10.533.10">
    <property type="entry name" value="Death Domain, Fas"/>
    <property type="match status" value="1"/>
</dbReference>
<dbReference type="InterPro" id="IPR022330">
    <property type="entry name" value="TNFR_21"/>
</dbReference>
<name>A0A5E4D434_MARMO</name>
<sequence>MEDTTQLETDKLALPTSPIPNPNVKLENSTLLTVEPSPVDKNKGFFMDECEPLFPCDSTSSGSLALSRTGSFITKEKKDTVLQQVLPDPSILWPIFDDMLHILNSEELRGIEEISQTEDKLDRLFEIIGVKIQEASQNLLDSVYSHFPVLL</sequence>
<dbReference type="GO" id="GO:0051402">
    <property type="term" value="P:neuron apoptotic process"/>
    <property type="evidence" value="ECO:0007669"/>
    <property type="project" value="TreeGrafter"/>
</dbReference>
<gene>
    <name evidence="2" type="ORF">GHT09_006275</name>
    <name evidence="3" type="ORF">MONAX_5E019832</name>
</gene>
<evidence type="ECO:0000313" key="3">
    <source>
        <dbReference type="EMBL" id="VTJ88855.1"/>
    </source>
</evidence>
<dbReference type="EMBL" id="WJEC01000598">
    <property type="protein sequence ID" value="KAF7482365.1"/>
    <property type="molecule type" value="Genomic_DNA"/>
</dbReference>
<dbReference type="GO" id="GO:0006959">
    <property type="term" value="P:humoral immune response"/>
    <property type="evidence" value="ECO:0007669"/>
    <property type="project" value="TreeGrafter"/>
</dbReference>
<dbReference type="AlphaFoldDB" id="A0A5E4D434"/>
<dbReference type="GO" id="GO:0042130">
    <property type="term" value="P:negative regulation of T cell proliferation"/>
    <property type="evidence" value="ECO:0007669"/>
    <property type="project" value="TreeGrafter"/>
</dbReference>
<dbReference type="InterPro" id="IPR011029">
    <property type="entry name" value="DEATH-like_dom_sf"/>
</dbReference>
<evidence type="ECO:0000256" key="1">
    <source>
        <dbReference type="SAM" id="MobiDB-lite"/>
    </source>
</evidence>
<dbReference type="EMBL" id="CABDUW010003212">
    <property type="protein sequence ID" value="VTJ88855.1"/>
    <property type="molecule type" value="Genomic_DNA"/>
</dbReference>
<dbReference type="Proteomes" id="UP000662637">
    <property type="component" value="Unassembled WGS sequence"/>
</dbReference>
<evidence type="ECO:0000313" key="4">
    <source>
        <dbReference type="Proteomes" id="UP000335636"/>
    </source>
</evidence>
<dbReference type="Proteomes" id="UP000335636">
    <property type="component" value="Unassembled WGS sequence"/>
</dbReference>
<proteinExistence type="predicted"/>
<dbReference type="GO" id="GO:0097252">
    <property type="term" value="P:oligodendrocyte apoptotic process"/>
    <property type="evidence" value="ECO:0007669"/>
    <property type="project" value="TreeGrafter"/>
</dbReference>
<dbReference type="GO" id="GO:0030889">
    <property type="term" value="P:negative regulation of B cell proliferation"/>
    <property type="evidence" value="ECO:0007669"/>
    <property type="project" value="TreeGrafter"/>
</dbReference>